<keyword evidence="4" id="KW-0560">Oxidoreductase</keyword>
<comment type="caution">
    <text evidence="4">The sequence shown here is derived from an EMBL/GenBank/DDBJ whole genome shotgun (WGS) entry which is preliminary data.</text>
</comment>
<dbReference type="PANTHER" id="PTHR11748">
    <property type="entry name" value="D-LACTATE DEHYDROGENASE"/>
    <property type="match status" value="1"/>
</dbReference>
<name>A0ABU5DFC6_9BURK</name>
<accession>A0ABU5DFC6</accession>
<keyword evidence="1" id="KW-0285">Flavoprotein</keyword>
<dbReference type="RefSeq" id="WP_320422865.1">
    <property type="nucleotide sequence ID" value="NZ_JAXCLA010000003.1"/>
</dbReference>
<dbReference type="InterPro" id="IPR036318">
    <property type="entry name" value="FAD-bd_PCMH-like_sf"/>
</dbReference>
<sequence>MQVIQEQIKDAAARGAKLNIQGHGSKAFYGHAPTGELLDMQRIAGITSYEPSELVVTVKAGTPILELETALAEQGQHLAFEPPRFQGGAGTVGGMVAAGLSGPARAAVGSVRDHVLGVTMLNGRGEAMSFGGTVMKNVAGYDLSRLMAGSMGVLGVIAEVSLKVLPFPMAHTTLRFDLDQPQALTQLNRWGGLPLPINASAWWDGALVLRLAGASAAVEAATKALGGDQIPEDLAQPFWAGLRDHGDEFFIGAERAVQGGASLWRLSLPQTAPALNLHGEQLIEWGGAQRWVATPAPAAQVRETAAKVGGHATLFRALDKSPGVFAPLSPPLARIHRELKASFDPQGVFNPGRLYPDF</sequence>
<protein>
    <submittedName>
        <fullName evidence="4">Glycolate oxidase subunit GlcE</fullName>
        <ecNumber evidence="4">1.1.99.14</ecNumber>
    </submittedName>
</protein>
<dbReference type="Pfam" id="PF01565">
    <property type="entry name" value="FAD_binding_4"/>
    <property type="match status" value="1"/>
</dbReference>
<organism evidence="4 5">
    <name type="scientific">Roseateles agri</name>
    <dbReference type="NCBI Taxonomy" id="3098619"/>
    <lineage>
        <taxon>Bacteria</taxon>
        <taxon>Pseudomonadati</taxon>
        <taxon>Pseudomonadota</taxon>
        <taxon>Betaproteobacteria</taxon>
        <taxon>Burkholderiales</taxon>
        <taxon>Sphaerotilaceae</taxon>
        <taxon>Roseateles</taxon>
    </lineage>
</organism>
<dbReference type="InterPro" id="IPR006094">
    <property type="entry name" value="Oxid_FAD_bind_N"/>
</dbReference>
<proteinExistence type="predicted"/>
<keyword evidence="2" id="KW-0274">FAD</keyword>
<dbReference type="InterPro" id="IPR016166">
    <property type="entry name" value="FAD-bd_PCMH"/>
</dbReference>
<dbReference type="EMBL" id="JAXCLA010000003">
    <property type="protein sequence ID" value="MDY0744956.1"/>
    <property type="molecule type" value="Genomic_DNA"/>
</dbReference>
<dbReference type="Proteomes" id="UP001285263">
    <property type="component" value="Unassembled WGS sequence"/>
</dbReference>
<dbReference type="PROSITE" id="PS51387">
    <property type="entry name" value="FAD_PCMH"/>
    <property type="match status" value="1"/>
</dbReference>
<evidence type="ECO:0000313" key="4">
    <source>
        <dbReference type="EMBL" id="MDY0744956.1"/>
    </source>
</evidence>
<keyword evidence="5" id="KW-1185">Reference proteome</keyword>
<dbReference type="PANTHER" id="PTHR11748:SF103">
    <property type="entry name" value="GLYCOLATE OXIDASE SUBUNIT GLCE"/>
    <property type="match status" value="1"/>
</dbReference>
<dbReference type="GO" id="GO:0019154">
    <property type="term" value="F:glycolate dehydrogenase activity"/>
    <property type="evidence" value="ECO:0007669"/>
    <property type="project" value="UniProtKB-EC"/>
</dbReference>
<dbReference type="InterPro" id="IPR016164">
    <property type="entry name" value="FAD-linked_Oxase-like_C"/>
</dbReference>
<evidence type="ECO:0000256" key="2">
    <source>
        <dbReference type="ARBA" id="ARBA00022827"/>
    </source>
</evidence>
<feature type="domain" description="FAD-binding PCMH-type" evidence="3">
    <location>
        <begin position="1"/>
        <end position="167"/>
    </location>
</feature>
<evidence type="ECO:0000313" key="5">
    <source>
        <dbReference type="Proteomes" id="UP001285263"/>
    </source>
</evidence>
<gene>
    <name evidence="4" type="primary">glcE</name>
    <name evidence="4" type="ORF">SNE35_10580</name>
</gene>
<dbReference type="SUPFAM" id="SSF56176">
    <property type="entry name" value="FAD-binding/transporter-associated domain-like"/>
    <property type="match status" value="1"/>
</dbReference>
<reference evidence="4 5" key="1">
    <citation type="submission" date="2023-11" db="EMBL/GenBank/DDBJ databases">
        <title>Paucibacter sp. nov., isolated from fresh soil in Korea.</title>
        <authorList>
            <person name="Le N.T.T."/>
        </authorList>
    </citation>
    <scope>NUCLEOTIDE SEQUENCE [LARGE SCALE GENOMIC DNA]</scope>
    <source>
        <strain evidence="4 5">R3-3</strain>
    </source>
</reference>
<dbReference type="NCBIfam" id="NF008439">
    <property type="entry name" value="PRK11282.1"/>
    <property type="match status" value="1"/>
</dbReference>
<dbReference type="EC" id="1.1.99.14" evidence="4"/>
<evidence type="ECO:0000256" key="1">
    <source>
        <dbReference type="ARBA" id="ARBA00022630"/>
    </source>
</evidence>
<dbReference type="InterPro" id="IPR016169">
    <property type="entry name" value="FAD-bd_PCMH_sub2"/>
</dbReference>
<dbReference type="SUPFAM" id="SSF55103">
    <property type="entry name" value="FAD-linked oxidases, C-terminal domain"/>
    <property type="match status" value="1"/>
</dbReference>
<dbReference type="Gene3D" id="3.30.465.10">
    <property type="match status" value="1"/>
</dbReference>
<evidence type="ECO:0000259" key="3">
    <source>
        <dbReference type="PROSITE" id="PS51387"/>
    </source>
</evidence>